<gene>
    <name evidence="1" type="ORF">WMSIL1_LOCUS6213</name>
</gene>
<dbReference type="EMBL" id="CABIJS010000221">
    <property type="protein sequence ID" value="VUZ46395.1"/>
    <property type="molecule type" value="Genomic_DNA"/>
</dbReference>
<evidence type="ECO:0000313" key="2">
    <source>
        <dbReference type="Proteomes" id="UP000321570"/>
    </source>
</evidence>
<sequence>MAWETTAVWQGNSHKDCLGTLLALQLHSPFFGPSMEPLADSLEMLVNLSKHHLRPLLKRGVSGPSQTIV</sequence>
<reference evidence="1 2" key="1">
    <citation type="submission" date="2019-07" db="EMBL/GenBank/DDBJ databases">
        <authorList>
            <person name="Jastrzebski P J."/>
            <person name="Paukszto L."/>
            <person name="Jastrzebski P J."/>
        </authorList>
    </citation>
    <scope>NUCLEOTIDE SEQUENCE [LARGE SCALE GENOMIC DNA]</scope>
    <source>
        <strain evidence="1 2">WMS-il1</strain>
    </source>
</reference>
<keyword evidence="2" id="KW-1185">Reference proteome</keyword>
<organism evidence="1 2">
    <name type="scientific">Hymenolepis diminuta</name>
    <name type="common">Rat tapeworm</name>
    <dbReference type="NCBI Taxonomy" id="6216"/>
    <lineage>
        <taxon>Eukaryota</taxon>
        <taxon>Metazoa</taxon>
        <taxon>Spiralia</taxon>
        <taxon>Lophotrochozoa</taxon>
        <taxon>Platyhelminthes</taxon>
        <taxon>Cestoda</taxon>
        <taxon>Eucestoda</taxon>
        <taxon>Cyclophyllidea</taxon>
        <taxon>Hymenolepididae</taxon>
        <taxon>Hymenolepis</taxon>
    </lineage>
</organism>
<name>A0A564YGI9_HYMDI</name>
<evidence type="ECO:0000313" key="1">
    <source>
        <dbReference type="EMBL" id="VUZ46395.1"/>
    </source>
</evidence>
<protein>
    <submittedName>
        <fullName evidence="1">Uncharacterized protein</fullName>
    </submittedName>
</protein>
<accession>A0A564YGI9</accession>
<feature type="non-terminal residue" evidence="1">
    <location>
        <position position="69"/>
    </location>
</feature>
<proteinExistence type="predicted"/>
<dbReference type="AlphaFoldDB" id="A0A564YGI9"/>
<dbReference type="Proteomes" id="UP000321570">
    <property type="component" value="Unassembled WGS sequence"/>
</dbReference>